<evidence type="ECO:0000313" key="3">
    <source>
        <dbReference type="Proteomes" id="UP001165160"/>
    </source>
</evidence>
<keyword evidence="1" id="KW-1133">Transmembrane helix</keyword>
<gene>
    <name evidence="2" type="ORF">TrVE_jg5774</name>
</gene>
<dbReference type="AlphaFoldDB" id="A0A9W7BZS9"/>
<evidence type="ECO:0000256" key="1">
    <source>
        <dbReference type="SAM" id="Phobius"/>
    </source>
</evidence>
<keyword evidence="1" id="KW-0812">Transmembrane</keyword>
<proteinExistence type="predicted"/>
<dbReference type="PANTHER" id="PTHR36796:SF1">
    <property type="entry name" value="PROTEIN KINASE SUPERFAMILY PROTEIN"/>
    <property type="match status" value="1"/>
</dbReference>
<name>A0A9W7BZS9_9STRA</name>
<dbReference type="SUPFAM" id="SSF53597">
    <property type="entry name" value="Dihydrofolate reductase-like"/>
    <property type="match status" value="1"/>
</dbReference>
<dbReference type="Gene3D" id="3.40.430.10">
    <property type="entry name" value="Dihydrofolate Reductase, subunit A"/>
    <property type="match status" value="1"/>
</dbReference>
<comment type="caution">
    <text evidence="2">The sequence shown here is derived from an EMBL/GenBank/DDBJ whole genome shotgun (WGS) entry which is preliminary data.</text>
</comment>
<feature type="transmembrane region" description="Helical" evidence="1">
    <location>
        <begin position="12"/>
        <end position="34"/>
    </location>
</feature>
<evidence type="ECO:0008006" key="4">
    <source>
        <dbReference type="Google" id="ProtNLM"/>
    </source>
</evidence>
<evidence type="ECO:0000313" key="2">
    <source>
        <dbReference type="EMBL" id="GMH95678.1"/>
    </source>
</evidence>
<dbReference type="PANTHER" id="PTHR36796">
    <property type="entry name" value="PROTEIN KINASE SUPERFAMILY PROTEIN"/>
    <property type="match status" value="1"/>
</dbReference>
<accession>A0A9W7BZS9</accession>
<keyword evidence="1" id="KW-0472">Membrane</keyword>
<dbReference type="InterPro" id="IPR024072">
    <property type="entry name" value="DHFR-like_dom_sf"/>
</dbReference>
<reference evidence="3" key="1">
    <citation type="journal article" date="2023" name="Commun. Biol.">
        <title>Genome analysis of Parmales, the sister group of diatoms, reveals the evolutionary specialization of diatoms from phago-mixotrophs to photoautotrophs.</title>
        <authorList>
            <person name="Ban H."/>
            <person name="Sato S."/>
            <person name="Yoshikawa S."/>
            <person name="Yamada K."/>
            <person name="Nakamura Y."/>
            <person name="Ichinomiya M."/>
            <person name="Sato N."/>
            <person name="Blanc-Mathieu R."/>
            <person name="Endo H."/>
            <person name="Kuwata A."/>
            <person name="Ogata H."/>
        </authorList>
    </citation>
    <scope>NUCLEOTIDE SEQUENCE [LARGE SCALE GENOMIC DNA]</scope>
    <source>
        <strain evidence="3">NIES 3699</strain>
    </source>
</reference>
<organism evidence="2 3">
    <name type="scientific">Triparma verrucosa</name>
    <dbReference type="NCBI Taxonomy" id="1606542"/>
    <lineage>
        <taxon>Eukaryota</taxon>
        <taxon>Sar</taxon>
        <taxon>Stramenopiles</taxon>
        <taxon>Ochrophyta</taxon>
        <taxon>Bolidophyceae</taxon>
        <taxon>Parmales</taxon>
        <taxon>Triparmaceae</taxon>
        <taxon>Triparma</taxon>
    </lineage>
</organism>
<sequence length="768" mass="83274">MNNCCNRRRARVPSILLSLICILGLINLSVPLIIPLVKYNSLYSIHARSAARLTSLSSKVPYVQPEDILLDRLIAQASFTAITTWNYKDEDGNVAKTSPLDSNTPKRTTAKADVLIRYISGQFAGKFGSRLRSVGSETRVVVREFSGGDLLRRRTLRPSRRRGGNSVKVNAFLCTSNDGYIADEGGGVDWIPGPSDPNEDYGYKEFIGKQDAVLMGRKTYDWYMSFDFTGNSWPLGDMPIFVLTNRKIMMPGRGRPVNGGSIEEVLKSVRDAVGPNELKNLYVDGGETIRQFMDAGLLSTLCLSRFLKVELGRGVPLLEKKGSDMLSAMKPAYKVYEGGLEQAMYDFDDEGGGDAKASRGAREADYSGLGLGEKEIEITEYIWSQCRDPKEKRSGLGVLGNRGDGEVEGAIYNPNEIIMAPVGIIDTTVKIDPGAWTRAVKCPPPAQTGVIFLVYPLITRKQSGLPPSMRRSGYIDPWADRQSSERQRLQRRAAQAAASRASMGVFGSLFGGGGGSTMERGDLGKLPTLEERKRYMVEGVMRKSLEALGRLHKLDVAHRSLGADSIVMTSAKAEEDLRNFGAEVSSIYGRDPAALQIVFTDLGFAGKISESHMDAEFCSRASGYGLKLSGSSSIGLTGFAIAEDLHALGVVFLDVLFNGVLTTVGPAGGSGGGAGGVGERLYNLYVDVFEGKVEQLRDYCDAEPGWEKVVDVLDNVGGVGDDGVGEGWKMLGVMLGARERARDLANDRSKISVLTADGILGLPFFSKM</sequence>
<protein>
    <recommendedName>
        <fullName evidence="4">Protein kinase domain-containing protein</fullName>
    </recommendedName>
</protein>
<keyword evidence="3" id="KW-1185">Reference proteome</keyword>
<dbReference type="EMBL" id="BRXX01000172">
    <property type="protein sequence ID" value="GMH95678.1"/>
    <property type="molecule type" value="Genomic_DNA"/>
</dbReference>
<dbReference type="Proteomes" id="UP001165160">
    <property type="component" value="Unassembled WGS sequence"/>
</dbReference>